<evidence type="ECO:0000313" key="2">
    <source>
        <dbReference type="EMBL" id="CDO70359.1"/>
    </source>
</evidence>
<dbReference type="Gene3D" id="3.20.20.140">
    <property type="entry name" value="Metal-dependent hydrolases"/>
    <property type="match status" value="1"/>
</dbReference>
<name>A0A060SDM4_PYCCI</name>
<dbReference type="OrthoDB" id="2135488at2759"/>
<accession>A0A060SDM4</accession>
<dbReference type="EMBL" id="CCBP010000080">
    <property type="protein sequence ID" value="CDO70359.1"/>
    <property type="molecule type" value="Genomic_DNA"/>
</dbReference>
<dbReference type="OMA" id="FGYERIL"/>
<dbReference type="HOGENOM" id="CLU_066897_0_0_1"/>
<feature type="compositionally biased region" description="Basic and acidic residues" evidence="1">
    <location>
        <begin position="339"/>
        <end position="349"/>
    </location>
</feature>
<comment type="caution">
    <text evidence="2">The sequence shown here is derived from an EMBL/GenBank/DDBJ whole genome shotgun (WGS) entry which is preliminary data.</text>
</comment>
<feature type="compositionally biased region" description="Low complexity" evidence="1">
    <location>
        <begin position="321"/>
        <end position="330"/>
    </location>
</feature>
<dbReference type="STRING" id="5643.A0A060SDM4"/>
<proteinExistence type="predicted"/>
<sequence>MSAATTLPPTPKSPSVGARRKGPKDLPRLPLSAFTPPNTGTSDKFPLAPSPSTLQPTEIVDAHVIAPRGDLDSWKSQLRNGLSSRITGLVLSLHGANLEELDKVVRDVQSFASSSSSSPILAIAVPYVLEDGAPASPPSYLSSASSSKPSIVLSTTFKRSSPKAIDALKWALQEGFTVIIDVQSDLQTESGWDSLEELLTRATAKPEAQEGSETAPVESNGKIVLSAYPSPLNGTSAVLSGDGIHKGATVVLARSVLTETLRCSDDSAIPNILPPPDNLAVPIVKLLTHQLYQTYQAHIGSLSLFANIFINFVPPAWDAPTPVNTNAPPAEDGAQPTESAEKAKEKAQKEAREWKRRIKMYVGPTVEAFGFQRILFGSSPAAPLTASTPASSAADWFELARASFAELGVEQDAIDAVFAENAKAVYGASSRGGSSDAAAA</sequence>
<evidence type="ECO:0000313" key="3">
    <source>
        <dbReference type="Proteomes" id="UP000029665"/>
    </source>
</evidence>
<dbReference type="Proteomes" id="UP000029665">
    <property type="component" value="Unassembled WGS sequence"/>
</dbReference>
<gene>
    <name evidence="2" type="ORF">BN946_scf184856.g3</name>
</gene>
<feature type="region of interest" description="Disordered" evidence="1">
    <location>
        <begin position="1"/>
        <end position="53"/>
    </location>
</feature>
<keyword evidence="3" id="KW-1185">Reference proteome</keyword>
<protein>
    <submittedName>
        <fullName evidence="2">Uncharacterized protein</fullName>
    </submittedName>
</protein>
<dbReference type="AlphaFoldDB" id="A0A060SDM4"/>
<feature type="region of interest" description="Disordered" evidence="1">
    <location>
        <begin position="321"/>
        <end position="349"/>
    </location>
</feature>
<reference evidence="2" key="1">
    <citation type="submission" date="2014-01" db="EMBL/GenBank/DDBJ databases">
        <title>The genome of the white-rot fungus Pycnoporus cinnabarinus: a basidiomycete model with a versatile arsenal for lignocellulosic biomass breakdown.</title>
        <authorList>
            <person name="Levasseur A."/>
            <person name="Lomascolo A."/>
            <person name="Ruiz-Duenas F.J."/>
            <person name="Uzan E."/>
            <person name="Piumi F."/>
            <person name="Kues U."/>
            <person name="Ram A.F.J."/>
            <person name="Murat C."/>
            <person name="Haon M."/>
            <person name="Benoit I."/>
            <person name="Arfi Y."/>
            <person name="Chevret D."/>
            <person name="Drula E."/>
            <person name="Kwon M.J."/>
            <person name="Gouret P."/>
            <person name="Lesage-Meessen L."/>
            <person name="Lombard V."/>
            <person name="Mariette J."/>
            <person name="Noirot C."/>
            <person name="Park J."/>
            <person name="Patyshakuliyeva A."/>
            <person name="Wieneger R.A.B."/>
            <person name="Wosten H.A.B."/>
            <person name="Martin F."/>
            <person name="Coutinho P.M."/>
            <person name="de Vries R."/>
            <person name="Martinez A.T."/>
            <person name="Klopp C."/>
            <person name="Pontarotti P."/>
            <person name="Henrissat B."/>
            <person name="Record E."/>
        </authorList>
    </citation>
    <scope>NUCLEOTIDE SEQUENCE [LARGE SCALE GENOMIC DNA]</scope>
    <source>
        <strain evidence="2">BRFM137</strain>
    </source>
</reference>
<organism evidence="2 3">
    <name type="scientific">Pycnoporus cinnabarinus</name>
    <name type="common">Cinnabar-red polypore</name>
    <name type="synonym">Trametes cinnabarina</name>
    <dbReference type="NCBI Taxonomy" id="5643"/>
    <lineage>
        <taxon>Eukaryota</taxon>
        <taxon>Fungi</taxon>
        <taxon>Dikarya</taxon>
        <taxon>Basidiomycota</taxon>
        <taxon>Agaricomycotina</taxon>
        <taxon>Agaricomycetes</taxon>
        <taxon>Polyporales</taxon>
        <taxon>Polyporaceae</taxon>
        <taxon>Trametes</taxon>
    </lineage>
</organism>
<evidence type="ECO:0000256" key="1">
    <source>
        <dbReference type="SAM" id="MobiDB-lite"/>
    </source>
</evidence>